<evidence type="ECO:0000256" key="9">
    <source>
        <dbReference type="SAM" id="Phobius"/>
    </source>
</evidence>
<dbReference type="Pfam" id="PF00001">
    <property type="entry name" value="7tm_1"/>
    <property type="match status" value="1"/>
</dbReference>
<keyword evidence="7 8" id="KW-0807">Transducer</keyword>
<organism evidence="11 12">
    <name type="scientific">Actinia tenebrosa</name>
    <name type="common">Australian red waratah sea anemone</name>
    <dbReference type="NCBI Taxonomy" id="6105"/>
    <lineage>
        <taxon>Eukaryota</taxon>
        <taxon>Metazoa</taxon>
        <taxon>Cnidaria</taxon>
        <taxon>Anthozoa</taxon>
        <taxon>Hexacorallia</taxon>
        <taxon>Actiniaria</taxon>
        <taxon>Actiniidae</taxon>
        <taxon>Actinia</taxon>
    </lineage>
</organism>
<evidence type="ECO:0000256" key="6">
    <source>
        <dbReference type="ARBA" id="ARBA00023170"/>
    </source>
</evidence>
<dbReference type="InParanoid" id="A0A6P8HF76"/>
<feature type="transmembrane region" description="Helical" evidence="9">
    <location>
        <begin position="255"/>
        <end position="276"/>
    </location>
</feature>
<feature type="transmembrane region" description="Helical" evidence="9">
    <location>
        <begin position="42"/>
        <end position="61"/>
    </location>
</feature>
<dbReference type="GeneID" id="116290717"/>
<keyword evidence="5 9" id="KW-0472">Membrane</keyword>
<feature type="transmembrane region" description="Helical" evidence="9">
    <location>
        <begin position="124"/>
        <end position="144"/>
    </location>
</feature>
<evidence type="ECO:0000259" key="10">
    <source>
        <dbReference type="PROSITE" id="PS50262"/>
    </source>
</evidence>
<keyword evidence="3 9" id="KW-1133">Transmembrane helix</keyword>
<gene>
    <name evidence="12" type="primary">LOC116290717</name>
</gene>
<dbReference type="PANTHER" id="PTHR24243">
    <property type="entry name" value="G-PROTEIN COUPLED RECEPTOR"/>
    <property type="match status" value="1"/>
</dbReference>
<feature type="transmembrane region" description="Helical" evidence="9">
    <location>
        <begin position="164"/>
        <end position="190"/>
    </location>
</feature>
<dbReference type="RefSeq" id="XP_031553678.1">
    <property type="nucleotide sequence ID" value="XM_031697818.1"/>
</dbReference>
<evidence type="ECO:0000256" key="4">
    <source>
        <dbReference type="ARBA" id="ARBA00023040"/>
    </source>
</evidence>
<dbReference type="GO" id="GO:0004930">
    <property type="term" value="F:G protein-coupled receptor activity"/>
    <property type="evidence" value="ECO:0007669"/>
    <property type="project" value="UniProtKB-KW"/>
</dbReference>
<dbReference type="OrthoDB" id="2132067at2759"/>
<keyword evidence="11" id="KW-1185">Reference proteome</keyword>
<dbReference type="InterPro" id="IPR000276">
    <property type="entry name" value="GPCR_Rhodpsn"/>
</dbReference>
<evidence type="ECO:0000256" key="8">
    <source>
        <dbReference type="RuleBase" id="RU000688"/>
    </source>
</evidence>
<evidence type="ECO:0000256" key="5">
    <source>
        <dbReference type="ARBA" id="ARBA00023136"/>
    </source>
</evidence>
<feature type="transmembrane region" description="Helical" evidence="9">
    <location>
        <begin position="222"/>
        <end position="243"/>
    </location>
</feature>
<comment type="subcellular location">
    <subcellularLocation>
        <location evidence="1">Membrane</location>
        <topology evidence="1">Multi-pass membrane protein</topology>
    </subcellularLocation>
</comment>
<dbReference type="PROSITE" id="PS50262">
    <property type="entry name" value="G_PROTEIN_RECEP_F1_2"/>
    <property type="match status" value="1"/>
</dbReference>
<dbReference type="Gene3D" id="1.20.1070.10">
    <property type="entry name" value="Rhodopsin 7-helix transmembrane proteins"/>
    <property type="match status" value="1"/>
</dbReference>
<keyword evidence="6 8" id="KW-0675">Receptor</keyword>
<reference evidence="12" key="1">
    <citation type="submission" date="2025-08" db="UniProtKB">
        <authorList>
            <consortium name="RefSeq"/>
        </authorList>
    </citation>
    <scope>IDENTIFICATION</scope>
    <source>
        <tissue evidence="12">Tentacle</tissue>
    </source>
</reference>
<keyword evidence="2 8" id="KW-0812">Transmembrane</keyword>
<sequence length="291" mass="33188">MDKSLLFSIFACVLVSIAVAGNLLIVIAVWKKRFLRSTTNYLLVNVAFSDLVSLCFLPLMLTQRYVKFNEGVVADMLCKFLISFNIPLTASFAAICTLVVLSVERYHAIVKPMKTGFRLREDTVKYAIGSCWLCAGLATLPLYIYGKYSNIDQRNLCITNLFDLFPLIYILHVSFFFVAVPFITISFCYFKIVHEVYFKNKVGPKNLAAQQETLNKRKLVKLSLSITITFVICFFPVTIAVILKSIDPRHANRSLVKYTSVLYFLESLCNPFLYAYQSTNFRQAFKAILKL</sequence>
<evidence type="ECO:0000256" key="2">
    <source>
        <dbReference type="ARBA" id="ARBA00022692"/>
    </source>
</evidence>
<comment type="similarity">
    <text evidence="8">Belongs to the G-protein coupled receptor 1 family.</text>
</comment>
<feature type="transmembrane region" description="Helical" evidence="9">
    <location>
        <begin position="6"/>
        <end position="30"/>
    </location>
</feature>
<protein>
    <submittedName>
        <fullName evidence="12">Neuromedin-K receptor-like</fullName>
    </submittedName>
</protein>
<dbReference type="PROSITE" id="PS00237">
    <property type="entry name" value="G_PROTEIN_RECEP_F1_1"/>
    <property type="match status" value="1"/>
</dbReference>
<dbReference type="GO" id="GO:0016020">
    <property type="term" value="C:membrane"/>
    <property type="evidence" value="ECO:0007669"/>
    <property type="project" value="UniProtKB-SubCell"/>
</dbReference>
<dbReference type="PANTHER" id="PTHR24243:SF208">
    <property type="entry name" value="PYROKININ-1 RECEPTOR"/>
    <property type="match status" value="1"/>
</dbReference>
<dbReference type="SUPFAM" id="SSF81321">
    <property type="entry name" value="Family A G protein-coupled receptor-like"/>
    <property type="match status" value="1"/>
</dbReference>
<dbReference type="AlphaFoldDB" id="A0A6P8HF76"/>
<name>A0A6P8HF76_ACTTE</name>
<evidence type="ECO:0000313" key="12">
    <source>
        <dbReference type="RefSeq" id="XP_031553678.1"/>
    </source>
</evidence>
<evidence type="ECO:0000256" key="7">
    <source>
        <dbReference type="ARBA" id="ARBA00023224"/>
    </source>
</evidence>
<dbReference type="PRINTS" id="PR00237">
    <property type="entry name" value="GPCRRHODOPSN"/>
</dbReference>
<accession>A0A6P8HF76</accession>
<dbReference type="KEGG" id="aten:116290717"/>
<dbReference type="Proteomes" id="UP000515163">
    <property type="component" value="Unplaced"/>
</dbReference>
<proteinExistence type="inferred from homology"/>
<dbReference type="CDD" id="cd00637">
    <property type="entry name" value="7tm_classA_rhodopsin-like"/>
    <property type="match status" value="1"/>
</dbReference>
<dbReference type="SMART" id="SM01381">
    <property type="entry name" value="7TM_GPCR_Srsx"/>
    <property type="match status" value="1"/>
</dbReference>
<feature type="transmembrane region" description="Helical" evidence="9">
    <location>
        <begin position="81"/>
        <end position="103"/>
    </location>
</feature>
<evidence type="ECO:0000256" key="1">
    <source>
        <dbReference type="ARBA" id="ARBA00004141"/>
    </source>
</evidence>
<evidence type="ECO:0000313" key="11">
    <source>
        <dbReference type="Proteomes" id="UP000515163"/>
    </source>
</evidence>
<keyword evidence="4 8" id="KW-0297">G-protein coupled receptor</keyword>
<dbReference type="InterPro" id="IPR017452">
    <property type="entry name" value="GPCR_Rhodpsn_7TM"/>
</dbReference>
<evidence type="ECO:0000256" key="3">
    <source>
        <dbReference type="ARBA" id="ARBA00022989"/>
    </source>
</evidence>
<feature type="domain" description="G-protein coupled receptors family 1 profile" evidence="10">
    <location>
        <begin position="21"/>
        <end position="274"/>
    </location>
</feature>